<dbReference type="AlphaFoldDB" id="A0A1I3DP26"/>
<name>A0A1I3DP26_9BURK</name>
<accession>A0A1I3DP26</accession>
<dbReference type="Proteomes" id="UP000199548">
    <property type="component" value="Unassembled WGS sequence"/>
</dbReference>
<dbReference type="Pfam" id="PF07883">
    <property type="entry name" value="Cupin_2"/>
    <property type="match status" value="1"/>
</dbReference>
<protein>
    <submittedName>
        <fullName evidence="2">Cupin domain-containing protein</fullName>
    </submittedName>
</protein>
<dbReference type="SUPFAM" id="SSF51182">
    <property type="entry name" value="RmlC-like cupins"/>
    <property type="match status" value="1"/>
</dbReference>
<dbReference type="STRING" id="420953.SAMN05192543_101432"/>
<feature type="domain" description="Cupin type-2" evidence="1">
    <location>
        <begin position="43"/>
        <end position="98"/>
    </location>
</feature>
<keyword evidence="3" id="KW-1185">Reference proteome</keyword>
<dbReference type="EMBL" id="FOQU01000001">
    <property type="protein sequence ID" value="SFH88298.1"/>
    <property type="molecule type" value="Genomic_DNA"/>
</dbReference>
<gene>
    <name evidence="2" type="ORF">SAMN05192543_101432</name>
</gene>
<proteinExistence type="predicted"/>
<dbReference type="InterPro" id="IPR013096">
    <property type="entry name" value="Cupin_2"/>
</dbReference>
<evidence type="ECO:0000313" key="3">
    <source>
        <dbReference type="Proteomes" id="UP000199548"/>
    </source>
</evidence>
<reference evidence="2 3" key="1">
    <citation type="submission" date="2016-10" db="EMBL/GenBank/DDBJ databases">
        <authorList>
            <person name="de Groot N.N."/>
        </authorList>
    </citation>
    <scope>NUCLEOTIDE SEQUENCE [LARGE SCALE GENOMIC DNA]</scope>
    <source>
        <strain evidence="2 3">LMG 23650</strain>
    </source>
</reference>
<organism evidence="2 3">
    <name type="scientific">Paraburkholderia megapolitana</name>
    <dbReference type="NCBI Taxonomy" id="420953"/>
    <lineage>
        <taxon>Bacteria</taxon>
        <taxon>Pseudomonadati</taxon>
        <taxon>Pseudomonadota</taxon>
        <taxon>Betaproteobacteria</taxon>
        <taxon>Burkholderiales</taxon>
        <taxon>Burkholderiaceae</taxon>
        <taxon>Paraburkholderia</taxon>
    </lineage>
</organism>
<evidence type="ECO:0000259" key="1">
    <source>
        <dbReference type="Pfam" id="PF07883"/>
    </source>
</evidence>
<sequence length="118" mass="13169">MGSDMTKIPHDVFHIDEADASRLLATLPLPFAVLFERANVSVELFAPRGSDTQSPHTRDELYIVAAGSGTFRRADQVCEFKAGDLLFVPAHVEHRFERFSDDFRTWVIFFGPQGGTAV</sequence>
<dbReference type="Gene3D" id="2.60.120.10">
    <property type="entry name" value="Jelly Rolls"/>
    <property type="match status" value="1"/>
</dbReference>
<dbReference type="InterPro" id="IPR011051">
    <property type="entry name" value="RmlC_Cupin_sf"/>
</dbReference>
<evidence type="ECO:0000313" key="2">
    <source>
        <dbReference type="EMBL" id="SFH88298.1"/>
    </source>
</evidence>
<dbReference type="InterPro" id="IPR014710">
    <property type="entry name" value="RmlC-like_jellyroll"/>
</dbReference>
<dbReference type="CDD" id="cd02208">
    <property type="entry name" value="cupin_RmlC-like"/>
    <property type="match status" value="1"/>
</dbReference>